<dbReference type="EMBL" id="FQ790337">
    <property type="protein sequence ID" value="CCD51602.1"/>
    <property type="molecule type" value="Genomic_DNA"/>
</dbReference>
<evidence type="ECO:0000313" key="2">
    <source>
        <dbReference type="Proteomes" id="UP000008177"/>
    </source>
</evidence>
<organism evidence="1 2">
    <name type="scientific">Botryotinia fuckeliana (strain T4)</name>
    <name type="common">Noble rot fungus</name>
    <name type="synonym">Botrytis cinerea</name>
    <dbReference type="NCBI Taxonomy" id="999810"/>
    <lineage>
        <taxon>Eukaryota</taxon>
        <taxon>Fungi</taxon>
        <taxon>Dikarya</taxon>
        <taxon>Ascomycota</taxon>
        <taxon>Pezizomycotina</taxon>
        <taxon>Leotiomycetes</taxon>
        <taxon>Helotiales</taxon>
        <taxon>Sclerotiniaceae</taxon>
        <taxon>Botrytis</taxon>
    </lineage>
</organism>
<dbReference type="HOGENOM" id="CLU_2399428_0_0_1"/>
<proteinExistence type="predicted"/>
<sequence>MSPNPPLNVLAKRRGSNGDQSLLLSDFISQHSPKSDITPLLLSYHYYCNQSWRPVLTSSDILRSCEEQLATQTPSAINEGIGPVAELSTKFVL</sequence>
<reference evidence="2" key="1">
    <citation type="journal article" date="2011" name="PLoS Genet.">
        <title>Genomic analysis of the necrotrophic fungal pathogens Sclerotinia sclerotiorum and Botrytis cinerea.</title>
        <authorList>
            <person name="Amselem J."/>
            <person name="Cuomo C.A."/>
            <person name="van Kan J.A."/>
            <person name="Viaud M."/>
            <person name="Benito E.P."/>
            <person name="Couloux A."/>
            <person name="Coutinho P.M."/>
            <person name="de Vries R.P."/>
            <person name="Dyer P.S."/>
            <person name="Fillinger S."/>
            <person name="Fournier E."/>
            <person name="Gout L."/>
            <person name="Hahn M."/>
            <person name="Kohn L."/>
            <person name="Lapalu N."/>
            <person name="Plummer K.M."/>
            <person name="Pradier J.M."/>
            <person name="Quevillon E."/>
            <person name="Sharon A."/>
            <person name="Simon A."/>
            <person name="ten Have A."/>
            <person name="Tudzynski B."/>
            <person name="Tudzynski P."/>
            <person name="Wincker P."/>
            <person name="Andrew M."/>
            <person name="Anthouard V."/>
            <person name="Beever R.E."/>
            <person name="Beffa R."/>
            <person name="Benoit I."/>
            <person name="Bouzid O."/>
            <person name="Brault B."/>
            <person name="Chen Z."/>
            <person name="Choquer M."/>
            <person name="Collemare J."/>
            <person name="Cotton P."/>
            <person name="Danchin E.G."/>
            <person name="Da Silva C."/>
            <person name="Gautier A."/>
            <person name="Giraud C."/>
            <person name="Giraud T."/>
            <person name="Gonzalez C."/>
            <person name="Grossetete S."/>
            <person name="Guldener U."/>
            <person name="Henrissat B."/>
            <person name="Howlett B.J."/>
            <person name="Kodira C."/>
            <person name="Kretschmer M."/>
            <person name="Lappartient A."/>
            <person name="Leroch M."/>
            <person name="Levis C."/>
            <person name="Mauceli E."/>
            <person name="Neuveglise C."/>
            <person name="Oeser B."/>
            <person name="Pearson M."/>
            <person name="Poulain J."/>
            <person name="Poussereau N."/>
            <person name="Quesneville H."/>
            <person name="Rascle C."/>
            <person name="Schumacher J."/>
            <person name="Segurens B."/>
            <person name="Sexton A."/>
            <person name="Silva E."/>
            <person name="Sirven C."/>
            <person name="Soanes D.M."/>
            <person name="Talbot N.J."/>
            <person name="Templeton M."/>
            <person name="Yandava C."/>
            <person name="Yarden O."/>
            <person name="Zeng Q."/>
            <person name="Rollins J.A."/>
            <person name="Lebrun M.H."/>
            <person name="Dickman M."/>
        </authorList>
    </citation>
    <scope>NUCLEOTIDE SEQUENCE [LARGE SCALE GENOMIC DNA]</scope>
    <source>
        <strain evidence="2">T4</strain>
    </source>
</reference>
<accession>G2YIR5</accession>
<gene>
    <name evidence="1" type="ORF">BofuT4_uP019080.1</name>
</gene>
<dbReference type="AlphaFoldDB" id="G2YIR5"/>
<evidence type="ECO:0000313" key="1">
    <source>
        <dbReference type="EMBL" id="CCD51602.1"/>
    </source>
</evidence>
<dbReference type="InParanoid" id="G2YIR5"/>
<dbReference type="Proteomes" id="UP000008177">
    <property type="component" value="Unplaced contigs"/>
</dbReference>
<protein>
    <submittedName>
        <fullName evidence="1">Uncharacterized protein</fullName>
    </submittedName>
</protein>
<name>G2YIR5_BOTF4</name>